<accession>A0A0E0RHI3</accession>
<dbReference type="PANTHER" id="PTHR32370">
    <property type="entry name" value="OS12G0117600 PROTEIN"/>
    <property type="match status" value="1"/>
</dbReference>
<evidence type="ECO:0000313" key="5">
    <source>
        <dbReference type="Proteomes" id="UP000008022"/>
    </source>
</evidence>
<feature type="compositionally biased region" description="Low complexity" evidence="2">
    <location>
        <begin position="308"/>
        <end position="342"/>
    </location>
</feature>
<proteinExistence type="predicted"/>
<dbReference type="UniPathway" id="UPA00143"/>
<dbReference type="STRING" id="4529.A0A0E0RHI3"/>
<feature type="compositionally biased region" description="Polar residues" evidence="2">
    <location>
        <begin position="293"/>
        <end position="307"/>
    </location>
</feature>
<organism evidence="4 5">
    <name type="scientific">Oryza rufipogon</name>
    <name type="common">Brownbeard rice</name>
    <name type="synonym">Asian wild rice</name>
    <dbReference type="NCBI Taxonomy" id="4529"/>
    <lineage>
        <taxon>Eukaryota</taxon>
        <taxon>Viridiplantae</taxon>
        <taxon>Streptophyta</taxon>
        <taxon>Embryophyta</taxon>
        <taxon>Tracheophyta</taxon>
        <taxon>Spermatophyta</taxon>
        <taxon>Magnoliopsida</taxon>
        <taxon>Liliopsida</taxon>
        <taxon>Poales</taxon>
        <taxon>Poaceae</taxon>
        <taxon>BOP clade</taxon>
        <taxon>Oryzoideae</taxon>
        <taxon>Oryzeae</taxon>
        <taxon>Oryzinae</taxon>
        <taxon>Oryza</taxon>
    </lineage>
</organism>
<dbReference type="HOGENOM" id="CLU_687704_0_0_1"/>
<evidence type="ECO:0000256" key="2">
    <source>
        <dbReference type="SAM" id="MobiDB-lite"/>
    </source>
</evidence>
<evidence type="ECO:0000256" key="1">
    <source>
        <dbReference type="ARBA" id="ARBA00022786"/>
    </source>
</evidence>
<protein>
    <recommendedName>
        <fullName evidence="3">NPH3 domain-containing protein</fullName>
    </recommendedName>
</protein>
<dbReference type="InterPro" id="IPR043454">
    <property type="entry name" value="NPH3/RPT2-like"/>
</dbReference>
<dbReference type="EnsemblPlants" id="ORUFI12G13880.1">
    <property type="protein sequence ID" value="ORUFI12G13880.1"/>
    <property type="gene ID" value="ORUFI12G13880"/>
</dbReference>
<name>A0A0E0RHI3_ORYRU</name>
<feature type="region of interest" description="Disordered" evidence="2">
    <location>
        <begin position="289"/>
        <end position="368"/>
    </location>
</feature>
<reference evidence="5" key="1">
    <citation type="submission" date="2013-06" db="EMBL/GenBank/DDBJ databases">
        <authorList>
            <person name="Zhao Q."/>
        </authorList>
    </citation>
    <scope>NUCLEOTIDE SEQUENCE</scope>
    <source>
        <strain evidence="5">cv. W1943</strain>
    </source>
</reference>
<dbReference type="Gramene" id="ORUFI12G13880.1">
    <property type="protein sequence ID" value="ORUFI12G13880.1"/>
    <property type="gene ID" value="ORUFI12G13880"/>
</dbReference>
<keyword evidence="5" id="KW-1185">Reference proteome</keyword>
<dbReference type="Pfam" id="PF03000">
    <property type="entry name" value="NPH3"/>
    <property type="match status" value="1"/>
</dbReference>
<dbReference type="Proteomes" id="UP000008022">
    <property type="component" value="Unassembled WGS sequence"/>
</dbReference>
<keyword evidence="1" id="KW-0833">Ubl conjugation pathway</keyword>
<reference evidence="4" key="2">
    <citation type="submission" date="2015-06" db="UniProtKB">
        <authorList>
            <consortium name="EnsemblPlants"/>
        </authorList>
    </citation>
    <scope>IDENTIFICATION</scope>
</reference>
<dbReference type="AlphaFoldDB" id="A0A0E0RHI3"/>
<dbReference type="eggNOG" id="ENOG502QUA3">
    <property type="taxonomic scope" value="Eukaryota"/>
</dbReference>
<evidence type="ECO:0000313" key="4">
    <source>
        <dbReference type="EnsemblPlants" id="ORUFI12G13880.1"/>
    </source>
</evidence>
<sequence>MTEEHAEDNLTARVEAYLEQAVLRHPCEATKALKSREELLPHAEELGIVDAAAAASSEVEQRDLLEAVVTSVPTDKCSGRVVTAKFLFVLLWTAHILLALDAALGRKAATQLEHATLEDVLIPSYSGGTETLYDVDCVERVVTHLLAEEEHGEAGESTSAAAITEKSWGGARARVMVGACWRCGVPAWRGGGAGGSPAYDELVRMVERAGLRLQMPAFSWWWDNAVVTSLTFSRIAGRPSTMAVVNLPPRRPSRSSPAYKREPRLLLYLHIPSARLSLSSAAAPLSSCAAPSCNSGRPSPAVRTSSDSGDTTFGFVSSSSSPSTPPSSTRTTGTTTTTRSSPPFRPHRWHHLKRTAPPPGGRATDSSLEWEPVKDDALVCVRVELTAWNVTPLRCAQSTWR</sequence>
<dbReference type="GO" id="GO:0016567">
    <property type="term" value="P:protein ubiquitination"/>
    <property type="evidence" value="ECO:0007669"/>
    <property type="project" value="UniProtKB-UniPathway"/>
</dbReference>
<dbReference type="InterPro" id="IPR027356">
    <property type="entry name" value="NPH3_dom"/>
</dbReference>
<evidence type="ECO:0000259" key="3">
    <source>
        <dbReference type="Pfam" id="PF03000"/>
    </source>
</evidence>
<feature type="domain" description="NPH3" evidence="3">
    <location>
        <begin position="44"/>
        <end position="161"/>
    </location>
</feature>
<feature type="compositionally biased region" description="Basic residues" evidence="2">
    <location>
        <begin position="345"/>
        <end position="354"/>
    </location>
</feature>